<accession>A0A081NHE9</accession>
<dbReference type="InterPro" id="IPR015226">
    <property type="entry name" value="T3_effector_HopF2"/>
</dbReference>
<comment type="caution">
    <text evidence="2">The sequence shown here is derived from an EMBL/GenBank/DDBJ whole genome shotgun (WGS) entry which is preliminary data.</text>
</comment>
<feature type="compositionally biased region" description="Polar residues" evidence="1">
    <location>
        <begin position="9"/>
        <end position="27"/>
    </location>
</feature>
<protein>
    <submittedName>
        <fullName evidence="2">Uncharacterized protein</fullName>
    </submittedName>
</protein>
<dbReference type="EMBL" id="JOKH01000002">
    <property type="protein sequence ID" value="KEQ17872.1"/>
    <property type="molecule type" value="Genomic_DNA"/>
</dbReference>
<dbReference type="Proteomes" id="UP000028073">
    <property type="component" value="Unassembled WGS sequence"/>
</dbReference>
<evidence type="ECO:0000313" key="3">
    <source>
        <dbReference type="Proteomes" id="UP000028073"/>
    </source>
</evidence>
<evidence type="ECO:0000313" key="2">
    <source>
        <dbReference type="EMBL" id="KEQ17872.1"/>
    </source>
</evidence>
<feature type="region of interest" description="Disordered" evidence="1">
    <location>
        <begin position="1"/>
        <end position="61"/>
    </location>
</feature>
<name>A0A081NHE9_9GAMM</name>
<proteinExistence type="predicted"/>
<dbReference type="OrthoDB" id="6629571at2"/>
<sequence length="221" mass="24558">MNIGKPNLTMPQGTNVSQNQQEATNSPKKYLPSGTESASNKAAEKTFSERKIESPPSAQTDSITKLVMDKYELSPDTRVFRMCDKKFLDLNNMRAHGNPTPESTQVRDFYNMVEDPVTKGYIEHCKRNNISAPEPRLISGKTFADKLAPCLNVSVEPAVDYYVEGMVLFSFRLGDALDIGARIYPDETSVAQLTTPLIITIPTDKTVPIQLEDIDISPEDP</sequence>
<dbReference type="AlphaFoldDB" id="A0A081NHE9"/>
<gene>
    <name evidence="2" type="ORF">GZ78_09500</name>
</gene>
<organism evidence="2 3">
    <name type="scientific">Endozoicomonas numazuensis</name>
    <dbReference type="NCBI Taxonomy" id="1137799"/>
    <lineage>
        <taxon>Bacteria</taxon>
        <taxon>Pseudomonadati</taxon>
        <taxon>Pseudomonadota</taxon>
        <taxon>Gammaproteobacteria</taxon>
        <taxon>Oceanospirillales</taxon>
        <taxon>Endozoicomonadaceae</taxon>
        <taxon>Endozoicomonas</taxon>
    </lineage>
</organism>
<dbReference type="Pfam" id="PF09143">
    <property type="entry name" value="AvrPphF-ORF-2"/>
    <property type="match status" value="1"/>
</dbReference>
<dbReference type="STRING" id="1137799.GZ78_09500"/>
<dbReference type="SUPFAM" id="SSF56399">
    <property type="entry name" value="ADP-ribosylation"/>
    <property type="match status" value="1"/>
</dbReference>
<evidence type="ECO:0000256" key="1">
    <source>
        <dbReference type="SAM" id="MobiDB-lite"/>
    </source>
</evidence>
<feature type="compositionally biased region" description="Basic and acidic residues" evidence="1">
    <location>
        <begin position="42"/>
        <end position="53"/>
    </location>
</feature>
<dbReference type="RefSeq" id="WP_034834794.1">
    <property type="nucleotide sequence ID" value="NZ_JOKH01000002.1"/>
</dbReference>
<reference evidence="2 3" key="1">
    <citation type="submission" date="2014-06" db="EMBL/GenBank/DDBJ databases">
        <title>Whole Genome Sequences of Three Symbiotic Endozoicomonas Bacteria.</title>
        <authorList>
            <person name="Neave M.J."/>
            <person name="Apprill A."/>
            <person name="Voolstra C.R."/>
        </authorList>
    </citation>
    <scope>NUCLEOTIDE SEQUENCE [LARGE SCALE GENOMIC DNA]</scope>
    <source>
        <strain evidence="2 3">DSM 25634</strain>
    </source>
</reference>
<keyword evidence="3" id="KW-1185">Reference proteome</keyword>